<feature type="transmembrane region" description="Helical" evidence="7">
    <location>
        <begin position="369"/>
        <end position="386"/>
    </location>
</feature>
<feature type="transmembrane region" description="Helical" evidence="7">
    <location>
        <begin position="104"/>
        <end position="132"/>
    </location>
</feature>
<dbReference type="GO" id="GO:0015112">
    <property type="term" value="F:nitrate transmembrane transporter activity"/>
    <property type="evidence" value="ECO:0007669"/>
    <property type="project" value="InterPro"/>
</dbReference>
<feature type="transmembrane region" description="Helical" evidence="7">
    <location>
        <begin position="139"/>
        <end position="162"/>
    </location>
</feature>
<evidence type="ECO:0000313" key="9">
    <source>
        <dbReference type="EMBL" id="MBB4917343.1"/>
    </source>
</evidence>
<keyword evidence="10" id="KW-1185">Reference proteome</keyword>
<evidence type="ECO:0000313" key="10">
    <source>
        <dbReference type="Proteomes" id="UP000552644"/>
    </source>
</evidence>
<keyword evidence="3 7" id="KW-0812">Transmembrane</keyword>
<accession>A0A7W7QPM1</accession>
<dbReference type="RefSeq" id="WP_221461113.1">
    <property type="nucleotide sequence ID" value="NZ_JACHJP010000004.1"/>
</dbReference>
<dbReference type="Pfam" id="PF07690">
    <property type="entry name" value="MFS_1"/>
    <property type="match status" value="1"/>
</dbReference>
<proteinExistence type="inferred from homology"/>
<feature type="transmembrane region" description="Helical" evidence="7">
    <location>
        <begin position="12"/>
        <end position="33"/>
    </location>
</feature>
<keyword evidence="4 7" id="KW-1133">Transmembrane helix</keyword>
<dbReference type="AlphaFoldDB" id="A0A7W7QPM1"/>
<feature type="transmembrane region" description="Helical" evidence="7">
    <location>
        <begin position="305"/>
        <end position="331"/>
    </location>
</feature>
<feature type="transmembrane region" description="Helical" evidence="7">
    <location>
        <begin position="80"/>
        <end position="98"/>
    </location>
</feature>
<dbReference type="EMBL" id="JACHJP010000004">
    <property type="protein sequence ID" value="MBB4917343.1"/>
    <property type="molecule type" value="Genomic_DNA"/>
</dbReference>
<evidence type="ECO:0000256" key="7">
    <source>
        <dbReference type="SAM" id="Phobius"/>
    </source>
</evidence>
<keyword evidence="5" id="KW-0534">Nitrate assimilation</keyword>
<dbReference type="GO" id="GO:0005886">
    <property type="term" value="C:plasma membrane"/>
    <property type="evidence" value="ECO:0007669"/>
    <property type="project" value="UniProtKB-SubCell"/>
</dbReference>
<dbReference type="GO" id="GO:0042128">
    <property type="term" value="P:nitrate assimilation"/>
    <property type="evidence" value="ECO:0007669"/>
    <property type="project" value="UniProtKB-KW"/>
</dbReference>
<dbReference type="InterPro" id="IPR020846">
    <property type="entry name" value="MFS_dom"/>
</dbReference>
<feature type="transmembrane region" description="Helical" evidence="7">
    <location>
        <begin position="53"/>
        <end position="73"/>
    </location>
</feature>
<reference evidence="9 10" key="1">
    <citation type="submission" date="2020-08" db="EMBL/GenBank/DDBJ databases">
        <title>Genomic Encyclopedia of Type Strains, Phase III (KMG-III): the genomes of soil and plant-associated and newly described type strains.</title>
        <authorList>
            <person name="Whitman W."/>
        </authorList>
    </citation>
    <scope>NUCLEOTIDE SEQUENCE [LARGE SCALE GENOMIC DNA]</scope>
    <source>
        <strain evidence="9 10">CECT 8840</strain>
    </source>
</reference>
<evidence type="ECO:0000256" key="6">
    <source>
        <dbReference type="ARBA" id="ARBA00023136"/>
    </source>
</evidence>
<dbReference type="Proteomes" id="UP000552644">
    <property type="component" value="Unassembled WGS sequence"/>
</dbReference>
<protein>
    <submittedName>
        <fullName evidence="9">NNP family nitrate/nitrite transporter-like MFS transporter</fullName>
    </submittedName>
</protein>
<dbReference type="PANTHER" id="PTHR23515">
    <property type="entry name" value="HIGH-AFFINITY NITRATE TRANSPORTER 2.3"/>
    <property type="match status" value="1"/>
</dbReference>
<evidence type="ECO:0000256" key="5">
    <source>
        <dbReference type="ARBA" id="ARBA00023063"/>
    </source>
</evidence>
<feature type="transmembrane region" description="Helical" evidence="7">
    <location>
        <begin position="281"/>
        <end position="299"/>
    </location>
</feature>
<dbReference type="PROSITE" id="PS50850">
    <property type="entry name" value="MFS"/>
    <property type="match status" value="1"/>
</dbReference>
<evidence type="ECO:0000256" key="1">
    <source>
        <dbReference type="ARBA" id="ARBA00004651"/>
    </source>
</evidence>
<comment type="similarity">
    <text evidence="2">Belongs to the major facilitator superfamily. Nitrate/nitrite porter (TC 2.A.1.8) family.</text>
</comment>
<feature type="transmembrane region" description="Helical" evidence="7">
    <location>
        <begin position="251"/>
        <end position="269"/>
    </location>
</feature>
<evidence type="ECO:0000256" key="3">
    <source>
        <dbReference type="ARBA" id="ARBA00022692"/>
    </source>
</evidence>
<dbReference type="Gene3D" id="1.20.1250.20">
    <property type="entry name" value="MFS general substrate transporter like domains"/>
    <property type="match status" value="2"/>
</dbReference>
<evidence type="ECO:0000256" key="2">
    <source>
        <dbReference type="ARBA" id="ARBA00008432"/>
    </source>
</evidence>
<evidence type="ECO:0000256" key="4">
    <source>
        <dbReference type="ARBA" id="ARBA00022989"/>
    </source>
</evidence>
<feature type="transmembrane region" description="Helical" evidence="7">
    <location>
        <begin position="343"/>
        <end position="363"/>
    </location>
</feature>
<evidence type="ECO:0000259" key="8">
    <source>
        <dbReference type="PROSITE" id="PS50850"/>
    </source>
</evidence>
<dbReference type="InterPro" id="IPR011701">
    <property type="entry name" value="MFS"/>
</dbReference>
<gene>
    <name evidence="9" type="ORF">FHS44_004451</name>
</gene>
<dbReference type="InterPro" id="IPR036259">
    <property type="entry name" value="MFS_trans_sf"/>
</dbReference>
<comment type="caution">
    <text evidence="9">The sequence shown here is derived from an EMBL/GenBank/DDBJ whole genome shotgun (WGS) entry which is preliminary data.</text>
</comment>
<comment type="subcellular location">
    <subcellularLocation>
        <location evidence="1">Cell membrane</location>
        <topology evidence="1">Multi-pass membrane protein</topology>
    </subcellularLocation>
</comment>
<dbReference type="SUPFAM" id="SSF103473">
    <property type="entry name" value="MFS general substrate transporter"/>
    <property type="match status" value="1"/>
</dbReference>
<dbReference type="InterPro" id="IPR044772">
    <property type="entry name" value="NO3_transporter"/>
</dbReference>
<sequence>MSAGDAPVDRRPALMLTLATVGFAVNFWAWALLSPLAPRFKEALHLSPFQQALVVAVPVVVGSLGRIPVGALTDRYGGRVMFPLVSLATVVPVLYLGLAGQTSLVGLLVGGFFLGIGGTTFAIGVPFVNAWFPPSRRGLAVGVFGAGMGGTAISALTTVSLVDVGGTATPFVVTAVMLCGYAAVAALLLRDAPGRVVPDESMARRLADTVRLRVTWQASALYAVAFGGYVAFSVYLPAYLKTAYSLTQADAANRMAGFVLLAVVMRPIGGWLSDRFTPTRVLAVTLLVVVVGATVQAFTPGLAPLGTIAFLSMAAALGAGSGATFALVALLAPANKVGSVTGVVGAAGGLGGFVPPLLMGVIYGWYGTYALGLVLLALVALAALLLDTTAVARTARRALSPNLVEGSKTHV</sequence>
<name>A0A7W7QPM1_9ACTN</name>
<feature type="transmembrane region" description="Helical" evidence="7">
    <location>
        <begin position="168"/>
        <end position="189"/>
    </location>
</feature>
<feature type="transmembrane region" description="Helical" evidence="7">
    <location>
        <begin position="210"/>
        <end position="231"/>
    </location>
</feature>
<keyword evidence="6 7" id="KW-0472">Membrane</keyword>
<organism evidence="9 10">
    <name type="scientific">Streptosporangium saharense</name>
    <dbReference type="NCBI Taxonomy" id="1706840"/>
    <lineage>
        <taxon>Bacteria</taxon>
        <taxon>Bacillati</taxon>
        <taxon>Actinomycetota</taxon>
        <taxon>Actinomycetes</taxon>
        <taxon>Streptosporangiales</taxon>
        <taxon>Streptosporangiaceae</taxon>
        <taxon>Streptosporangium</taxon>
    </lineage>
</organism>
<feature type="domain" description="Major facilitator superfamily (MFS) profile" evidence="8">
    <location>
        <begin position="15"/>
        <end position="395"/>
    </location>
</feature>